<dbReference type="Pfam" id="PF14063">
    <property type="entry name" value="DUF4254"/>
    <property type="match status" value="1"/>
</dbReference>
<gene>
    <name evidence="1" type="ORF">HGB38_34600</name>
</gene>
<evidence type="ECO:0000313" key="2">
    <source>
        <dbReference type="Proteomes" id="UP000540698"/>
    </source>
</evidence>
<reference evidence="1 2" key="1">
    <citation type="submission" date="2020-04" db="EMBL/GenBank/DDBJ databases">
        <title>MicrobeNet Type strains.</title>
        <authorList>
            <person name="Nicholson A.C."/>
        </authorList>
    </citation>
    <scope>NUCLEOTIDE SEQUENCE [LARGE SCALE GENOMIC DNA]</scope>
    <source>
        <strain evidence="1 2">DSM 44956</strain>
    </source>
</reference>
<comment type="caution">
    <text evidence="1">The sequence shown here is derived from an EMBL/GenBank/DDBJ whole genome shotgun (WGS) entry which is preliminary data.</text>
</comment>
<dbReference type="Proteomes" id="UP000540698">
    <property type="component" value="Unassembled WGS sequence"/>
</dbReference>
<dbReference type="RefSeq" id="WP_062976771.1">
    <property type="nucleotide sequence ID" value="NZ_JAAXOS010000029.1"/>
</dbReference>
<accession>A0A7X6LBJ2</accession>
<dbReference type="EMBL" id="JAAXOS010000029">
    <property type="protein sequence ID" value="NKY31290.1"/>
    <property type="molecule type" value="Genomic_DNA"/>
</dbReference>
<dbReference type="InterPro" id="IPR025350">
    <property type="entry name" value="DUF4254"/>
</dbReference>
<organism evidence="1 2">
    <name type="scientific">Nocardia gamkensis</name>
    <dbReference type="NCBI Taxonomy" id="352869"/>
    <lineage>
        <taxon>Bacteria</taxon>
        <taxon>Bacillati</taxon>
        <taxon>Actinomycetota</taxon>
        <taxon>Actinomycetes</taxon>
        <taxon>Mycobacteriales</taxon>
        <taxon>Nocardiaceae</taxon>
        <taxon>Nocardia</taxon>
    </lineage>
</organism>
<evidence type="ECO:0000313" key="1">
    <source>
        <dbReference type="EMBL" id="NKY31290.1"/>
    </source>
</evidence>
<proteinExistence type="predicted"/>
<sequence>MRPVLPGKDELLMACRGFPLPADDPVLSAAAELAVLHQRREQTAWEALAVIDAHRARLMDTIDTWVQVVISEPVSGARVHTETMGQVVDRLAQLTAHTYTALAGASEEAFWDSAEVVDDLAIAYADLVEELLAGTRRLPMTTTSA</sequence>
<protein>
    <submittedName>
        <fullName evidence="1">DUF4254 domain-containing protein</fullName>
    </submittedName>
</protein>
<keyword evidence="2" id="KW-1185">Reference proteome</keyword>
<name>A0A7X6LBJ2_9NOCA</name>
<dbReference type="AlphaFoldDB" id="A0A7X6LBJ2"/>